<proteinExistence type="predicted"/>
<reference evidence="2" key="1">
    <citation type="journal article" date="2020" name="Stud. Mycol.">
        <title>101 Dothideomycetes genomes: a test case for predicting lifestyles and emergence of pathogens.</title>
        <authorList>
            <person name="Haridas S."/>
            <person name="Albert R."/>
            <person name="Binder M."/>
            <person name="Bloem J."/>
            <person name="Labutti K."/>
            <person name="Salamov A."/>
            <person name="Andreopoulos B."/>
            <person name="Baker S."/>
            <person name="Barry K."/>
            <person name="Bills G."/>
            <person name="Bluhm B."/>
            <person name="Cannon C."/>
            <person name="Castanera R."/>
            <person name="Culley D."/>
            <person name="Daum C."/>
            <person name="Ezra D."/>
            <person name="Gonzalez J."/>
            <person name="Henrissat B."/>
            <person name="Kuo A."/>
            <person name="Liang C."/>
            <person name="Lipzen A."/>
            <person name="Lutzoni F."/>
            <person name="Magnuson J."/>
            <person name="Mondo S."/>
            <person name="Nolan M."/>
            <person name="Ohm R."/>
            <person name="Pangilinan J."/>
            <person name="Park H.-J."/>
            <person name="Ramirez L."/>
            <person name="Alfaro M."/>
            <person name="Sun H."/>
            <person name="Tritt A."/>
            <person name="Yoshinaga Y."/>
            <person name="Zwiers L.-H."/>
            <person name="Turgeon B."/>
            <person name="Goodwin S."/>
            <person name="Spatafora J."/>
            <person name="Crous P."/>
            <person name="Grigoriev I."/>
        </authorList>
    </citation>
    <scope>NUCLEOTIDE SEQUENCE</scope>
    <source>
        <strain evidence="2">Tuck. ex Michener</strain>
    </source>
</reference>
<evidence type="ECO:0000313" key="3">
    <source>
        <dbReference type="Proteomes" id="UP000800092"/>
    </source>
</evidence>
<keyword evidence="3" id="KW-1185">Reference proteome</keyword>
<sequence length="431" mass="45381">MPDNGLRVTEDLISQTGSCSESSGGSGMIKRAVSGTGVFQTFQSLLINTQRGGVLEDLIWFRPGPLQFRNQDIVRALNNAIAFARTNAATLQLSPGTAEAVSRGLFDIALAWCIGPRARSNELVIPASELGGLSSTGMTTSITSCSTTSTASCAVSCDVYGSWRYYQTECPDISSCGVTESLTTTAVSAENMGRPTPVNATTTKSTSSTSSASPFCIPFQDPDSGNPGYCQCIDGQNYVFQSGNNPCPYTTRPPKSDLVTTTTTSPSPTLPLSTSSSSSSSSSVSSVPSPTASILVIRDVPPVTGQSYYDFFIVPPNYSESLDDQCGGRALPSDAQSMWYVDDPKLGRVDGDRPNPVVRTAPGFLQQSGSHCHYEEDTIGTATVYCDNKANLACFPPSQDLANTVVPNNGACGGINDVRQLVMVCPFGDGI</sequence>
<feature type="region of interest" description="Disordered" evidence="1">
    <location>
        <begin position="187"/>
        <end position="212"/>
    </location>
</feature>
<name>A0A6A6H6T2_VIRVR</name>
<feature type="region of interest" description="Disordered" evidence="1">
    <location>
        <begin position="250"/>
        <end position="290"/>
    </location>
</feature>
<feature type="compositionally biased region" description="Low complexity" evidence="1">
    <location>
        <begin position="258"/>
        <end position="290"/>
    </location>
</feature>
<protein>
    <submittedName>
        <fullName evidence="2">Uncharacterized protein</fullName>
    </submittedName>
</protein>
<accession>A0A6A6H6T2</accession>
<evidence type="ECO:0000256" key="1">
    <source>
        <dbReference type="SAM" id="MobiDB-lite"/>
    </source>
</evidence>
<gene>
    <name evidence="2" type="ORF">EV356DRAFT_196950</name>
</gene>
<evidence type="ECO:0000313" key="2">
    <source>
        <dbReference type="EMBL" id="KAF2233538.1"/>
    </source>
</evidence>
<dbReference type="AlphaFoldDB" id="A0A6A6H6T2"/>
<organism evidence="2 3">
    <name type="scientific">Viridothelium virens</name>
    <name type="common">Speckled blister lichen</name>
    <name type="synonym">Trypethelium virens</name>
    <dbReference type="NCBI Taxonomy" id="1048519"/>
    <lineage>
        <taxon>Eukaryota</taxon>
        <taxon>Fungi</taxon>
        <taxon>Dikarya</taxon>
        <taxon>Ascomycota</taxon>
        <taxon>Pezizomycotina</taxon>
        <taxon>Dothideomycetes</taxon>
        <taxon>Dothideomycetes incertae sedis</taxon>
        <taxon>Trypetheliales</taxon>
        <taxon>Trypetheliaceae</taxon>
        <taxon>Viridothelium</taxon>
    </lineage>
</organism>
<feature type="compositionally biased region" description="Low complexity" evidence="1">
    <location>
        <begin position="200"/>
        <end position="212"/>
    </location>
</feature>
<dbReference type="Proteomes" id="UP000800092">
    <property type="component" value="Unassembled WGS sequence"/>
</dbReference>
<dbReference type="EMBL" id="ML991805">
    <property type="protein sequence ID" value="KAF2233538.1"/>
    <property type="molecule type" value="Genomic_DNA"/>
</dbReference>